<dbReference type="GO" id="GO:0008270">
    <property type="term" value="F:zinc ion binding"/>
    <property type="evidence" value="ECO:0007669"/>
    <property type="project" value="UniProtKB-KW"/>
</dbReference>
<dbReference type="InterPro" id="IPR013087">
    <property type="entry name" value="Znf_C2H2_type"/>
</dbReference>
<feature type="region of interest" description="Disordered" evidence="5">
    <location>
        <begin position="1"/>
        <end position="48"/>
    </location>
</feature>
<name>A0A9N9ERU5_9GLOM</name>
<dbReference type="EMBL" id="CAJVPL010014891">
    <property type="protein sequence ID" value="CAG8692127.1"/>
    <property type="molecule type" value="Genomic_DNA"/>
</dbReference>
<accession>A0A9N9ERU5</accession>
<dbReference type="AlphaFoldDB" id="A0A9N9ERU5"/>
<keyword evidence="8" id="KW-1185">Reference proteome</keyword>
<dbReference type="InterPro" id="IPR040107">
    <property type="entry name" value="Snu23"/>
</dbReference>
<dbReference type="GO" id="GO:0005681">
    <property type="term" value="C:spliceosomal complex"/>
    <property type="evidence" value="ECO:0007669"/>
    <property type="project" value="InterPro"/>
</dbReference>
<proteinExistence type="predicted"/>
<comment type="caution">
    <text evidence="7">The sequence shown here is derived from an EMBL/GenBank/DDBJ whole genome shotgun (WGS) entry which is preliminary data.</text>
</comment>
<dbReference type="PANTHER" id="PTHR45986">
    <property type="entry name" value="ZINC FINGER MATRIN-TYPE PROTEIN 2"/>
    <property type="match status" value="1"/>
</dbReference>
<evidence type="ECO:0000256" key="4">
    <source>
        <dbReference type="ARBA" id="ARBA00023242"/>
    </source>
</evidence>
<evidence type="ECO:0000259" key="6">
    <source>
        <dbReference type="SMART" id="SM00451"/>
    </source>
</evidence>
<keyword evidence="4" id="KW-0539">Nucleus</keyword>
<evidence type="ECO:0000256" key="1">
    <source>
        <dbReference type="ARBA" id="ARBA00022723"/>
    </source>
</evidence>
<protein>
    <submittedName>
        <fullName evidence="7">1721_t:CDS:1</fullName>
    </submittedName>
</protein>
<keyword evidence="3" id="KW-0862">Zinc</keyword>
<evidence type="ECO:0000256" key="5">
    <source>
        <dbReference type="SAM" id="MobiDB-lite"/>
    </source>
</evidence>
<keyword evidence="2" id="KW-0863">Zinc-finger</keyword>
<evidence type="ECO:0000313" key="8">
    <source>
        <dbReference type="Proteomes" id="UP000789831"/>
    </source>
</evidence>
<dbReference type="Pfam" id="PF12874">
    <property type="entry name" value="zf-met"/>
    <property type="match status" value="1"/>
</dbReference>
<feature type="compositionally biased region" description="Basic and acidic residues" evidence="5">
    <location>
        <begin position="114"/>
        <end position="132"/>
    </location>
</feature>
<feature type="domain" description="U1-type" evidence="6">
    <location>
        <begin position="62"/>
        <end position="92"/>
    </location>
</feature>
<feature type="region of interest" description="Disordered" evidence="5">
    <location>
        <begin position="105"/>
        <end position="132"/>
    </location>
</feature>
<keyword evidence="1" id="KW-0479">Metal-binding</keyword>
<dbReference type="PANTHER" id="PTHR45986:SF1">
    <property type="entry name" value="ZINC FINGER MATRIN-TYPE PROTEIN 2"/>
    <property type="match status" value="1"/>
</dbReference>
<dbReference type="Proteomes" id="UP000789831">
    <property type="component" value="Unassembled WGS sequence"/>
</dbReference>
<gene>
    <name evidence="7" type="ORF">AGERDE_LOCUS13144</name>
</gene>
<feature type="non-terminal residue" evidence="7">
    <location>
        <position position="132"/>
    </location>
</feature>
<dbReference type="GO" id="GO:0003676">
    <property type="term" value="F:nucleic acid binding"/>
    <property type="evidence" value="ECO:0007669"/>
    <property type="project" value="InterPro"/>
</dbReference>
<dbReference type="GO" id="GO:0000398">
    <property type="term" value="P:mRNA splicing, via spliceosome"/>
    <property type="evidence" value="ECO:0007669"/>
    <property type="project" value="InterPro"/>
</dbReference>
<evidence type="ECO:0000256" key="2">
    <source>
        <dbReference type="ARBA" id="ARBA00022771"/>
    </source>
</evidence>
<dbReference type="InterPro" id="IPR003604">
    <property type="entry name" value="Matrin/U1-like-C_Znf_C2H2"/>
</dbReference>
<dbReference type="SMART" id="SM00451">
    <property type="entry name" value="ZnF_U1"/>
    <property type="match status" value="1"/>
</dbReference>
<reference evidence="7" key="1">
    <citation type="submission" date="2021-06" db="EMBL/GenBank/DDBJ databases">
        <authorList>
            <person name="Kallberg Y."/>
            <person name="Tangrot J."/>
            <person name="Rosling A."/>
        </authorList>
    </citation>
    <scope>NUCLEOTIDE SEQUENCE</scope>
    <source>
        <strain evidence="7">MT106</strain>
    </source>
</reference>
<feature type="compositionally biased region" description="Basic and acidic residues" evidence="5">
    <location>
        <begin position="17"/>
        <end position="40"/>
    </location>
</feature>
<feature type="non-terminal residue" evidence="7">
    <location>
        <position position="1"/>
    </location>
</feature>
<evidence type="ECO:0000313" key="7">
    <source>
        <dbReference type="EMBL" id="CAG8692127.1"/>
    </source>
</evidence>
<sequence>THKLSPYLGQTRTRARDHREQQLEEEEERKHKDLKPKPDDDVLDEEGPRDLLTVRTDKVVLDAGYYCKVCDCVLKDSINYLDHINGKNVNQRALGRSRAKYIGSSTKTTGLSKKQKEEKPQEYEFEARVEQM</sequence>
<dbReference type="GO" id="GO:0046540">
    <property type="term" value="C:U4/U6 x U5 tri-snRNP complex"/>
    <property type="evidence" value="ECO:0007669"/>
    <property type="project" value="TreeGrafter"/>
</dbReference>
<evidence type="ECO:0000256" key="3">
    <source>
        <dbReference type="ARBA" id="ARBA00022833"/>
    </source>
</evidence>
<dbReference type="OrthoDB" id="30343at2759"/>
<organism evidence="7 8">
    <name type="scientific">Ambispora gerdemannii</name>
    <dbReference type="NCBI Taxonomy" id="144530"/>
    <lineage>
        <taxon>Eukaryota</taxon>
        <taxon>Fungi</taxon>
        <taxon>Fungi incertae sedis</taxon>
        <taxon>Mucoromycota</taxon>
        <taxon>Glomeromycotina</taxon>
        <taxon>Glomeromycetes</taxon>
        <taxon>Archaeosporales</taxon>
        <taxon>Ambisporaceae</taxon>
        <taxon>Ambispora</taxon>
    </lineage>
</organism>